<protein>
    <submittedName>
        <fullName evidence="2">Uncharacterized protein</fullName>
    </submittedName>
</protein>
<feature type="transmembrane region" description="Helical" evidence="1">
    <location>
        <begin position="87"/>
        <end position="117"/>
    </location>
</feature>
<gene>
    <name evidence="2" type="ORF">EGT49_09880</name>
</gene>
<organism evidence="2 3">
    <name type="scientific">Companilactobacillus suantsaicola</name>
    <dbReference type="NCBI Taxonomy" id="2487723"/>
    <lineage>
        <taxon>Bacteria</taxon>
        <taxon>Bacillati</taxon>
        <taxon>Bacillota</taxon>
        <taxon>Bacilli</taxon>
        <taxon>Lactobacillales</taxon>
        <taxon>Lactobacillaceae</taxon>
        <taxon>Companilactobacillus</taxon>
    </lineage>
</organism>
<name>A0A4Z0JJ34_9LACO</name>
<feature type="transmembrane region" description="Helical" evidence="1">
    <location>
        <begin position="21"/>
        <end position="39"/>
    </location>
</feature>
<evidence type="ECO:0000313" key="2">
    <source>
        <dbReference type="EMBL" id="TGD22019.1"/>
    </source>
</evidence>
<feature type="transmembrane region" description="Helical" evidence="1">
    <location>
        <begin position="137"/>
        <end position="162"/>
    </location>
</feature>
<dbReference type="Proteomes" id="UP000298021">
    <property type="component" value="Unassembled WGS sequence"/>
</dbReference>
<dbReference type="RefSeq" id="WP_135373850.1">
    <property type="nucleotide sequence ID" value="NZ_RKLY01000028.1"/>
</dbReference>
<keyword evidence="1" id="KW-0472">Membrane</keyword>
<dbReference type="EMBL" id="RKLY01000028">
    <property type="protein sequence ID" value="TGD22019.1"/>
    <property type="molecule type" value="Genomic_DNA"/>
</dbReference>
<feature type="transmembrane region" description="Helical" evidence="1">
    <location>
        <begin position="183"/>
        <end position="204"/>
    </location>
</feature>
<reference evidence="2 3" key="1">
    <citation type="submission" date="2018-10" db="EMBL/GenBank/DDBJ databases">
        <title>Lactobacillus sp. R7 and Lactobacillus sp. R19 isolated from fermented mustard green product of Taiwan.</title>
        <authorList>
            <person name="Lin S.-T."/>
        </authorList>
    </citation>
    <scope>NUCLEOTIDE SEQUENCE [LARGE SCALE GENOMIC DNA]</scope>
    <source>
        <strain evidence="2 3">BCRC 81127</strain>
    </source>
</reference>
<feature type="transmembrane region" description="Helical" evidence="1">
    <location>
        <begin position="45"/>
        <end position="66"/>
    </location>
</feature>
<accession>A0A4Z0JJ34</accession>
<keyword evidence="1" id="KW-0812">Transmembrane</keyword>
<feature type="transmembrane region" description="Helical" evidence="1">
    <location>
        <begin position="216"/>
        <end position="238"/>
    </location>
</feature>
<proteinExistence type="predicted"/>
<sequence>MSNVLNVSKSLLSTKFKRINQVLLMTIVGILSVMVVSIFKQGQSLQGFIVLIGIVAYIFGLIVLVKENETVIVSNQYRLIPITTKRLYLSNLITTIVIYFYFSLAQSIILLASLYYYMTKYSFRHVIIDDNTHVVLLIQNLILIILSVLVVFVVSTLIHLGLQAFDNFFAIKNQKVMTGVFNLLMTIFTIGMSYLLAIQMAQVGINRYLNVTSDNFLRTCLLEISGIVIVLLINLHLLENQVETEK</sequence>
<dbReference type="AlphaFoldDB" id="A0A4Z0JJ34"/>
<evidence type="ECO:0000256" key="1">
    <source>
        <dbReference type="SAM" id="Phobius"/>
    </source>
</evidence>
<evidence type="ECO:0000313" key="3">
    <source>
        <dbReference type="Proteomes" id="UP000298021"/>
    </source>
</evidence>
<comment type="caution">
    <text evidence="2">The sequence shown here is derived from an EMBL/GenBank/DDBJ whole genome shotgun (WGS) entry which is preliminary data.</text>
</comment>
<dbReference type="OrthoDB" id="2315927at2"/>
<keyword evidence="1" id="KW-1133">Transmembrane helix</keyword>
<keyword evidence="3" id="KW-1185">Reference proteome</keyword>